<evidence type="ECO:0000256" key="19">
    <source>
        <dbReference type="ARBA" id="ARBA00076257"/>
    </source>
</evidence>
<dbReference type="CTD" id="3916"/>
<comment type="subcellular location">
    <subcellularLocation>
        <location evidence="4">Cell projection</location>
        <location evidence="4">Dendrite</location>
    </subcellularLocation>
    <subcellularLocation>
        <location evidence="17">Cell projection</location>
        <location evidence="17">Growth cone membrane</location>
        <topology evidence="17">Single-pass type I membrane protein</topology>
    </subcellularLocation>
    <subcellularLocation>
        <location evidence="15">Cytoplasmic vesicle</location>
        <location evidence="15">Secretory vesicle</location>
        <location evidence="15">Synaptic vesicle membrane</location>
        <topology evidence="15">Single-pass type I membrane protein</topology>
    </subcellularLocation>
    <subcellularLocation>
        <location evidence="2">Early endosome membrane</location>
        <topology evidence="2">Single-pass type I membrane protein</topology>
    </subcellularLocation>
    <subcellularLocation>
        <location evidence="1">Endoplasmic reticulum-Golgi intermediate compartment membrane</location>
        <topology evidence="1">Single-pass type I membrane protein</topology>
    </subcellularLocation>
    <subcellularLocation>
        <location evidence="20">Membrane</location>
        <topology evidence="20">Single-pass type I membrane protein</topology>
    </subcellularLocation>
    <subcellularLocation>
        <location evidence="3">Recycling endosome</location>
    </subcellularLocation>
</comment>
<feature type="chain" id="PRO_5026721894" description="Lysosome-associated membrane glycoprotein 5" evidence="23">
    <location>
        <begin position="22"/>
        <end position="296"/>
    </location>
</feature>
<dbReference type="GeneID" id="107226197"/>
<keyword evidence="10" id="KW-0770">Synapse</keyword>
<dbReference type="PROSITE" id="PS51407">
    <property type="entry name" value="LAMP_3"/>
    <property type="match status" value="1"/>
</dbReference>
<keyword evidence="20" id="KW-1015">Disulfide bond</keyword>
<feature type="region of interest" description="Disordered" evidence="21">
    <location>
        <begin position="35"/>
        <end position="79"/>
    </location>
</feature>
<keyword evidence="26" id="KW-1185">Reference proteome</keyword>
<dbReference type="InterPro" id="IPR048528">
    <property type="entry name" value="Lamp2-like_luminal"/>
</dbReference>
<evidence type="ECO:0000256" key="1">
    <source>
        <dbReference type="ARBA" id="ARBA00004151"/>
    </source>
</evidence>
<evidence type="ECO:0000256" key="13">
    <source>
        <dbReference type="ARBA" id="ARBA00023273"/>
    </source>
</evidence>
<dbReference type="KEGG" id="nlo:107226197"/>
<dbReference type="CDD" id="cd12087">
    <property type="entry name" value="TM_EGFR-like"/>
    <property type="match status" value="1"/>
</dbReference>
<accession>A0A6J0C7U7</accession>
<evidence type="ECO:0000256" key="17">
    <source>
        <dbReference type="ARBA" id="ARBA00060492"/>
    </source>
</evidence>
<evidence type="ECO:0000256" key="11">
    <source>
        <dbReference type="ARBA" id="ARBA00023136"/>
    </source>
</evidence>
<gene>
    <name evidence="27" type="primary">LOC107226197</name>
</gene>
<evidence type="ECO:0000259" key="24">
    <source>
        <dbReference type="Pfam" id="PF01299"/>
    </source>
</evidence>
<dbReference type="PRINTS" id="PR00336">
    <property type="entry name" value="LYSASSOCTDMP"/>
</dbReference>
<feature type="disulfide bond" evidence="20">
    <location>
        <begin position="93"/>
        <end position="131"/>
    </location>
</feature>
<evidence type="ECO:0000256" key="16">
    <source>
        <dbReference type="ARBA" id="ARBA00053950"/>
    </source>
</evidence>
<feature type="transmembrane region" description="Helical" evidence="22">
    <location>
        <begin position="261"/>
        <end position="283"/>
    </location>
</feature>
<feature type="domain" description="Lysosome-associated membrane glycoprotein 2-like transmembrane" evidence="25">
    <location>
        <begin position="262"/>
        <end position="293"/>
    </location>
</feature>
<proteinExistence type="inferred from homology"/>
<evidence type="ECO:0000259" key="25">
    <source>
        <dbReference type="Pfam" id="PF21222"/>
    </source>
</evidence>
<dbReference type="Proteomes" id="UP000829291">
    <property type="component" value="Chromosome 2"/>
</dbReference>
<dbReference type="OrthoDB" id="6232933at2759"/>
<dbReference type="RefSeq" id="XP_015522414.1">
    <property type="nucleotide sequence ID" value="XM_015666928.2"/>
</dbReference>
<keyword evidence="9 22" id="KW-1133">Transmembrane helix</keyword>
<dbReference type="InterPro" id="IPR048524">
    <property type="entry name" value="Lamp2-like_TM"/>
</dbReference>
<evidence type="ECO:0000256" key="18">
    <source>
        <dbReference type="ARBA" id="ARBA00074379"/>
    </source>
</evidence>
<feature type="signal peptide" evidence="23">
    <location>
        <begin position="1"/>
        <end position="21"/>
    </location>
</feature>
<protein>
    <recommendedName>
        <fullName evidence="18">Lysosome-associated membrane glycoprotein 5</fullName>
    </recommendedName>
    <alternativeName>
        <fullName evidence="19">Lysosome-associated membrane protein 5</fullName>
    </alternativeName>
</protein>
<evidence type="ECO:0000256" key="14">
    <source>
        <dbReference type="ARBA" id="ARBA00023329"/>
    </source>
</evidence>
<evidence type="ECO:0000256" key="23">
    <source>
        <dbReference type="SAM" id="SignalP"/>
    </source>
</evidence>
<evidence type="ECO:0000313" key="27">
    <source>
        <dbReference type="RefSeq" id="XP_015522414.1"/>
    </source>
</evidence>
<evidence type="ECO:0000256" key="2">
    <source>
        <dbReference type="ARBA" id="ARBA00004158"/>
    </source>
</evidence>
<dbReference type="PANTHER" id="PTHR11506">
    <property type="entry name" value="LYSOSOME-ASSOCIATED MEMBRANE GLYCOPROTEIN"/>
    <property type="match status" value="1"/>
</dbReference>
<evidence type="ECO:0000313" key="26">
    <source>
        <dbReference type="Proteomes" id="UP000829291"/>
    </source>
</evidence>
<comment type="function">
    <text evidence="16">Plays a role in short-term synaptic plasticity in a subset of GABAergic neurons in the brain.</text>
</comment>
<feature type="domain" description="Lysosome-associated membrane glycoprotein 2-like luminal" evidence="24">
    <location>
        <begin position="79"/>
        <end position="241"/>
    </location>
</feature>
<evidence type="ECO:0000256" key="12">
    <source>
        <dbReference type="ARBA" id="ARBA00023180"/>
    </source>
</evidence>
<keyword evidence="8" id="KW-0967">Endosome</keyword>
<reference evidence="27" key="1">
    <citation type="submission" date="2025-08" db="UniProtKB">
        <authorList>
            <consortium name="RefSeq"/>
        </authorList>
    </citation>
    <scope>IDENTIFICATION</scope>
    <source>
        <tissue evidence="27">Thorax and Abdomen</tissue>
    </source>
</reference>
<evidence type="ECO:0000256" key="10">
    <source>
        <dbReference type="ARBA" id="ARBA00023018"/>
    </source>
</evidence>
<dbReference type="AlphaFoldDB" id="A0A6J0C7U7"/>
<dbReference type="GO" id="GO:0005886">
    <property type="term" value="C:plasma membrane"/>
    <property type="evidence" value="ECO:0007669"/>
    <property type="project" value="UniProtKB-SubCell"/>
</dbReference>
<evidence type="ECO:0000256" key="22">
    <source>
        <dbReference type="SAM" id="Phobius"/>
    </source>
</evidence>
<evidence type="ECO:0000256" key="15">
    <source>
        <dbReference type="ARBA" id="ARBA00029428"/>
    </source>
</evidence>
<comment type="caution">
    <text evidence="20">Lacks conserved residue(s) required for the propagation of feature annotation.</text>
</comment>
<feature type="compositionally biased region" description="Low complexity" evidence="21">
    <location>
        <begin position="59"/>
        <end position="69"/>
    </location>
</feature>
<dbReference type="InterPro" id="IPR002000">
    <property type="entry name" value="Lysosome-assoc_membr_glycop"/>
</dbReference>
<dbReference type="GO" id="GO:0031902">
    <property type="term" value="C:late endosome membrane"/>
    <property type="evidence" value="ECO:0007669"/>
    <property type="project" value="TreeGrafter"/>
</dbReference>
<feature type="compositionally biased region" description="Polar residues" evidence="21">
    <location>
        <begin position="35"/>
        <end position="57"/>
    </location>
</feature>
<evidence type="ECO:0000256" key="20">
    <source>
        <dbReference type="PROSITE-ProRule" id="PRU00740"/>
    </source>
</evidence>
<dbReference type="Pfam" id="PF21222">
    <property type="entry name" value="Lamp2_2nd"/>
    <property type="match status" value="1"/>
</dbReference>
<organism evidence="27">
    <name type="scientific">Neodiprion lecontei</name>
    <name type="common">Redheaded pine sawfly</name>
    <dbReference type="NCBI Taxonomy" id="441921"/>
    <lineage>
        <taxon>Eukaryota</taxon>
        <taxon>Metazoa</taxon>
        <taxon>Ecdysozoa</taxon>
        <taxon>Arthropoda</taxon>
        <taxon>Hexapoda</taxon>
        <taxon>Insecta</taxon>
        <taxon>Pterygota</taxon>
        <taxon>Neoptera</taxon>
        <taxon>Endopterygota</taxon>
        <taxon>Hymenoptera</taxon>
        <taxon>Tenthredinoidea</taxon>
        <taxon>Diprionidae</taxon>
        <taxon>Diprioninae</taxon>
        <taxon>Neodiprion</taxon>
    </lineage>
</organism>
<evidence type="ECO:0000256" key="8">
    <source>
        <dbReference type="ARBA" id="ARBA00022753"/>
    </source>
</evidence>
<dbReference type="GO" id="GO:0072594">
    <property type="term" value="P:establishment of protein localization to organelle"/>
    <property type="evidence" value="ECO:0007669"/>
    <property type="project" value="TreeGrafter"/>
</dbReference>
<keyword evidence="6 20" id="KW-0812">Transmembrane</keyword>
<keyword evidence="12" id="KW-0325">Glycoprotein</keyword>
<comment type="similarity">
    <text evidence="5 20">Belongs to the LAMP family.</text>
</comment>
<evidence type="ECO:0000256" key="7">
    <source>
        <dbReference type="ARBA" id="ARBA00022729"/>
    </source>
</evidence>
<keyword evidence="13" id="KW-0966">Cell projection</keyword>
<evidence type="ECO:0000256" key="5">
    <source>
        <dbReference type="ARBA" id="ARBA00009644"/>
    </source>
</evidence>
<evidence type="ECO:0000256" key="9">
    <source>
        <dbReference type="ARBA" id="ARBA00022989"/>
    </source>
</evidence>
<dbReference type="Gene3D" id="2.40.160.110">
    <property type="match status" value="1"/>
</dbReference>
<dbReference type="Pfam" id="PF01299">
    <property type="entry name" value="Lamp2-like_luminal"/>
    <property type="match status" value="1"/>
</dbReference>
<dbReference type="InParanoid" id="A0A6J0C7U7"/>
<keyword evidence="14" id="KW-0968">Cytoplasmic vesicle</keyword>
<evidence type="ECO:0000256" key="3">
    <source>
        <dbReference type="ARBA" id="ARBA00004172"/>
    </source>
</evidence>
<dbReference type="FunCoup" id="A0A6J0C7U7">
    <property type="interactions" value="482"/>
</dbReference>
<name>A0A6J0C7U7_NEOLC</name>
<dbReference type="PANTHER" id="PTHR11506:SF35">
    <property type="entry name" value="LYSOSOME-ASSOCIATED MEMBRANE GLYCOPROTEIN 5"/>
    <property type="match status" value="1"/>
</dbReference>
<evidence type="ECO:0000256" key="4">
    <source>
        <dbReference type="ARBA" id="ARBA00004279"/>
    </source>
</evidence>
<evidence type="ECO:0000256" key="21">
    <source>
        <dbReference type="SAM" id="MobiDB-lite"/>
    </source>
</evidence>
<sequence length="296" mass="32341">MFQTALFLLCSVAVLHSGAETVPTSSSIDTNSLVASSTENTNQPTNGTTIFSSSVTPIPTETTSVMPTPTTTPTPVPTPEIGKWIVNETNETCIIVKMAVQFNVTYITTDHKSDFLVLDLPVNETQVKGVCGASKDIEQNITISWLTTPNSTTQNNLTLHFRKNITKNQYSLHDLQVDLAPENFPYLTNSSMSFEHRSNQFTTGLSNSYRCLKIQTLNLTKEDNKTVGEIKVSNLQFQAFHSGSATSFGFAEDCAFDTPDIVPIAVGCALALLVVIVLIAYLVGRRRSQARGYLSM</sequence>
<keyword evidence="11 20" id="KW-0472">Membrane</keyword>
<evidence type="ECO:0000256" key="6">
    <source>
        <dbReference type="ARBA" id="ARBA00022692"/>
    </source>
</evidence>
<keyword evidence="7 23" id="KW-0732">Signal</keyword>
<dbReference type="GO" id="GO:0005765">
    <property type="term" value="C:lysosomal membrane"/>
    <property type="evidence" value="ECO:0007669"/>
    <property type="project" value="TreeGrafter"/>
</dbReference>